<evidence type="ECO:0000256" key="6">
    <source>
        <dbReference type="ARBA" id="ARBA00023012"/>
    </source>
</evidence>
<dbReference type="AlphaFoldDB" id="A0A554NFD8"/>
<dbReference type="Proteomes" id="UP000319894">
    <property type="component" value="Unassembled WGS sequence"/>
</dbReference>
<dbReference type="InterPro" id="IPR036097">
    <property type="entry name" value="HisK_dim/P_sf"/>
</dbReference>
<name>A0A554NFD8_9EURY</name>
<gene>
    <name evidence="9" type="ORF">DP107_02790</name>
</gene>
<evidence type="ECO:0000256" key="3">
    <source>
        <dbReference type="ARBA" id="ARBA00022553"/>
    </source>
</evidence>
<dbReference type="InterPro" id="IPR003594">
    <property type="entry name" value="HATPase_dom"/>
</dbReference>
<keyword evidence="5" id="KW-0418">Kinase</keyword>
<dbReference type="SUPFAM" id="SSF55874">
    <property type="entry name" value="ATPase domain of HSP90 chaperone/DNA topoisomerase II/histidine kinase"/>
    <property type="match status" value="1"/>
</dbReference>
<dbReference type="SUPFAM" id="SSF55781">
    <property type="entry name" value="GAF domain-like"/>
    <property type="match status" value="1"/>
</dbReference>
<dbReference type="EC" id="2.7.13.3" evidence="2"/>
<evidence type="ECO:0000259" key="8">
    <source>
        <dbReference type="PROSITE" id="PS50109"/>
    </source>
</evidence>
<sequence length="408" mass="43637">MSEERDVTGRRAEGRERGLAALLDATRELMIAEDAETVARTVVEAASDRLGHELVGVHLLPDAPLTERAATAAESPHVALEPVAWTDALVDLIGRDPPPDIEPGSGVAWESFERGELRVFDDVRAAKAELMDPDTAFRSELHVPLGRYGVLIIGSAEVAEFDDQDVYFARILAANTVAALDNLAARREVERREQELARQNRRLEEFADVIGHDLRNPLSVARGRLELGLESGDREEFERVDDALDRIEALVDGLLSLAKEGRAVGETTTVDVAAVAERAWRSVETEGATLRTTPAPGVAADADRLRQLLENLFRNAVEHGSATDPAGLTVSVGPLDDGPGFYVADDGVGIPDGLGESALEHGVSGADGTGLGLAIVRTIAEAHGWAVAAETGADGGARFEFRTDEQAR</sequence>
<evidence type="ECO:0000256" key="2">
    <source>
        <dbReference type="ARBA" id="ARBA00012438"/>
    </source>
</evidence>
<accession>A0A554NFD8</accession>
<dbReference type="InterPro" id="IPR036890">
    <property type="entry name" value="HATPase_C_sf"/>
</dbReference>
<proteinExistence type="predicted"/>
<dbReference type="Gene3D" id="3.30.565.10">
    <property type="entry name" value="Histidine kinase-like ATPase, C-terminal domain"/>
    <property type="match status" value="1"/>
</dbReference>
<dbReference type="PRINTS" id="PR00344">
    <property type="entry name" value="BCTRLSENSOR"/>
</dbReference>
<evidence type="ECO:0000256" key="4">
    <source>
        <dbReference type="ARBA" id="ARBA00022679"/>
    </source>
</evidence>
<dbReference type="InterPro" id="IPR050736">
    <property type="entry name" value="Sensor_HK_Regulatory"/>
</dbReference>
<dbReference type="Gene3D" id="1.10.287.130">
    <property type="match status" value="1"/>
</dbReference>
<comment type="catalytic activity">
    <reaction evidence="1">
        <text>ATP + protein L-histidine = ADP + protein N-phospho-L-histidine.</text>
        <dbReference type="EC" id="2.7.13.3"/>
    </reaction>
</comment>
<dbReference type="InParanoid" id="A0A554NFD8"/>
<dbReference type="OrthoDB" id="8127at2157"/>
<feature type="domain" description="Histidine kinase" evidence="8">
    <location>
        <begin position="209"/>
        <end position="407"/>
    </location>
</feature>
<dbReference type="CDD" id="cd00082">
    <property type="entry name" value="HisKA"/>
    <property type="match status" value="1"/>
</dbReference>
<evidence type="ECO:0000256" key="1">
    <source>
        <dbReference type="ARBA" id="ARBA00000085"/>
    </source>
</evidence>
<dbReference type="Pfam" id="PF02518">
    <property type="entry name" value="HATPase_c"/>
    <property type="match status" value="1"/>
</dbReference>
<dbReference type="Gene3D" id="3.30.450.40">
    <property type="match status" value="1"/>
</dbReference>
<dbReference type="CDD" id="cd00075">
    <property type="entry name" value="HATPase"/>
    <property type="match status" value="1"/>
</dbReference>
<dbReference type="InterPro" id="IPR005467">
    <property type="entry name" value="His_kinase_dom"/>
</dbReference>
<evidence type="ECO:0000313" key="10">
    <source>
        <dbReference type="Proteomes" id="UP000319894"/>
    </source>
</evidence>
<dbReference type="PANTHER" id="PTHR43711:SF1">
    <property type="entry name" value="HISTIDINE KINASE 1"/>
    <property type="match status" value="1"/>
</dbReference>
<dbReference type="SMART" id="SM00388">
    <property type="entry name" value="HisKA"/>
    <property type="match status" value="1"/>
</dbReference>
<keyword evidence="3" id="KW-0597">Phosphoprotein</keyword>
<dbReference type="EMBL" id="QMDX01000001">
    <property type="protein sequence ID" value="TSD16117.1"/>
    <property type="molecule type" value="Genomic_DNA"/>
</dbReference>
<dbReference type="PANTHER" id="PTHR43711">
    <property type="entry name" value="TWO-COMPONENT HISTIDINE KINASE"/>
    <property type="match status" value="1"/>
</dbReference>
<dbReference type="InterPro" id="IPR029016">
    <property type="entry name" value="GAF-like_dom_sf"/>
</dbReference>
<feature type="coiled-coil region" evidence="7">
    <location>
        <begin position="180"/>
        <end position="209"/>
    </location>
</feature>
<comment type="caution">
    <text evidence="9">The sequence shown here is derived from an EMBL/GenBank/DDBJ whole genome shotgun (WGS) entry which is preliminary data.</text>
</comment>
<dbReference type="SMART" id="SM00387">
    <property type="entry name" value="HATPase_c"/>
    <property type="match status" value="1"/>
</dbReference>
<dbReference type="Pfam" id="PF00512">
    <property type="entry name" value="HisKA"/>
    <property type="match status" value="1"/>
</dbReference>
<keyword evidence="7" id="KW-0175">Coiled coil</keyword>
<dbReference type="GO" id="GO:0000155">
    <property type="term" value="F:phosphorelay sensor kinase activity"/>
    <property type="evidence" value="ECO:0007669"/>
    <property type="project" value="InterPro"/>
</dbReference>
<dbReference type="Pfam" id="PF13185">
    <property type="entry name" value="GAF_2"/>
    <property type="match status" value="1"/>
</dbReference>
<dbReference type="RefSeq" id="WP_144260599.1">
    <property type="nucleotide sequence ID" value="NZ_QMDX01000001.1"/>
</dbReference>
<keyword evidence="10" id="KW-1185">Reference proteome</keyword>
<keyword evidence="4" id="KW-0808">Transferase</keyword>
<keyword evidence="6" id="KW-0902">Two-component regulatory system</keyword>
<protein>
    <recommendedName>
        <fullName evidence="2">histidine kinase</fullName>
        <ecNumber evidence="2">2.7.13.3</ecNumber>
    </recommendedName>
</protein>
<evidence type="ECO:0000256" key="7">
    <source>
        <dbReference type="SAM" id="Coils"/>
    </source>
</evidence>
<evidence type="ECO:0000313" key="9">
    <source>
        <dbReference type="EMBL" id="TSD16117.1"/>
    </source>
</evidence>
<dbReference type="SUPFAM" id="SSF47384">
    <property type="entry name" value="Homodimeric domain of signal transducing histidine kinase"/>
    <property type="match status" value="1"/>
</dbReference>
<dbReference type="InterPro" id="IPR003018">
    <property type="entry name" value="GAF"/>
</dbReference>
<evidence type="ECO:0000256" key="5">
    <source>
        <dbReference type="ARBA" id="ARBA00022777"/>
    </source>
</evidence>
<dbReference type="InterPro" id="IPR004358">
    <property type="entry name" value="Sig_transdc_His_kin-like_C"/>
</dbReference>
<dbReference type="PROSITE" id="PS50109">
    <property type="entry name" value="HIS_KIN"/>
    <property type="match status" value="1"/>
</dbReference>
<reference evidence="9 10" key="1">
    <citation type="submission" date="2018-06" db="EMBL/GenBank/DDBJ databases">
        <title>Natronomonas sp. F16-60 a new haloarchaeon isolated from a solar saltern of Isla Cristina, Huelva, Spain.</title>
        <authorList>
            <person name="Duran-Viseras A."/>
            <person name="Sanchez-Porro C."/>
            <person name="Ventosa A."/>
        </authorList>
    </citation>
    <scope>NUCLEOTIDE SEQUENCE [LARGE SCALE GENOMIC DNA]</scope>
    <source>
        <strain evidence="9 10">F16-60</strain>
    </source>
</reference>
<organism evidence="9 10">
    <name type="scientific">Haloglomus irregulare</name>
    <dbReference type="NCBI Taxonomy" id="2234134"/>
    <lineage>
        <taxon>Archaea</taxon>
        <taxon>Methanobacteriati</taxon>
        <taxon>Methanobacteriota</taxon>
        <taxon>Stenosarchaea group</taxon>
        <taxon>Halobacteria</taxon>
        <taxon>Halobacteriales</taxon>
        <taxon>Natronomonadaceae</taxon>
        <taxon>Haloglomus</taxon>
    </lineage>
</organism>
<dbReference type="InterPro" id="IPR003661">
    <property type="entry name" value="HisK_dim/P_dom"/>
</dbReference>